<protein>
    <submittedName>
        <fullName evidence="2">Putative secreted protein</fullName>
    </submittedName>
</protein>
<dbReference type="AlphaFoldDB" id="A0A6B0TSR5"/>
<keyword evidence="1" id="KW-0732">Signal</keyword>
<reference evidence="2" key="1">
    <citation type="submission" date="2019-12" db="EMBL/GenBank/DDBJ databases">
        <title>An insight into the sialome of adult female Ixodes ricinus ticks feeding for 6 days.</title>
        <authorList>
            <person name="Perner J."/>
            <person name="Ribeiro J.M.C."/>
        </authorList>
    </citation>
    <scope>NUCLEOTIDE SEQUENCE</scope>
    <source>
        <strain evidence="2">Semi-engorged</strain>
        <tissue evidence="2">Salivary glands</tissue>
    </source>
</reference>
<dbReference type="EMBL" id="GIFC01000889">
    <property type="protein sequence ID" value="MXU82972.1"/>
    <property type="molecule type" value="Transcribed_RNA"/>
</dbReference>
<sequence length="72" mass="7409">MPACSSLAASASACALALASLSLASSSRCFRRALSSVTVSGHSSSWSSAGPSRMNVRELPPNLTICPTLRRL</sequence>
<evidence type="ECO:0000313" key="2">
    <source>
        <dbReference type="EMBL" id="MXU82972.1"/>
    </source>
</evidence>
<name>A0A6B0TSR5_IXORI</name>
<feature type="chain" id="PRO_5025470490" evidence="1">
    <location>
        <begin position="20"/>
        <end position="72"/>
    </location>
</feature>
<accession>A0A6B0TSR5</accession>
<proteinExistence type="predicted"/>
<evidence type="ECO:0000256" key="1">
    <source>
        <dbReference type="SAM" id="SignalP"/>
    </source>
</evidence>
<feature type="signal peptide" evidence="1">
    <location>
        <begin position="1"/>
        <end position="19"/>
    </location>
</feature>
<organism evidence="2">
    <name type="scientific">Ixodes ricinus</name>
    <name type="common">Common tick</name>
    <name type="synonym">Acarus ricinus</name>
    <dbReference type="NCBI Taxonomy" id="34613"/>
    <lineage>
        <taxon>Eukaryota</taxon>
        <taxon>Metazoa</taxon>
        <taxon>Ecdysozoa</taxon>
        <taxon>Arthropoda</taxon>
        <taxon>Chelicerata</taxon>
        <taxon>Arachnida</taxon>
        <taxon>Acari</taxon>
        <taxon>Parasitiformes</taxon>
        <taxon>Ixodida</taxon>
        <taxon>Ixodoidea</taxon>
        <taxon>Ixodidae</taxon>
        <taxon>Ixodinae</taxon>
        <taxon>Ixodes</taxon>
    </lineage>
</organism>